<organism evidence="2 3">
    <name type="scientific">Candidatus Viridilinea halotolerans</name>
    <dbReference type="NCBI Taxonomy" id="2491704"/>
    <lineage>
        <taxon>Bacteria</taxon>
        <taxon>Bacillati</taxon>
        <taxon>Chloroflexota</taxon>
        <taxon>Chloroflexia</taxon>
        <taxon>Chloroflexales</taxon>
        <taxon>Chloroflexineae</taxon>
        <taxon>Oscillochloridaceae</taxon>
        <taxon>Candidatus Viridilinea</taxon>
    </lineage>
</organism>
<dbReference type="AlphaFoldDB" id="A0A426U709"/>
<keyword evidence="1" id="KW-0472">Membrane</keyword>
<dbReference type="Proteomes" id="UP000280307">
    <property type="component" value="Unassembled WGS sequence"/>
</dbReference>
<evidence type="ECO:0000313" key="3">
    <source>
        <dbReference type="Proteomes" id="UP000280307"/>
    </source>
</evidence>
<proteinExistence type="predicted"/>
<sequence>MHLILRILYFLFFGIWFSALWATVAWVLCVTIVGLPVGLWMLNRLPQVTTLQPQRELLVVSTTGEIYRQGLPQVNVLIRALWFVLVGWWFSALWLSVAWALCTVIIGMPFGFWMFNRVPAIITLARI</sequence>
<protein>
    <submittedName>
        <fullName evidence="2">YccF domain-containing protein</fullName>
    </submittedName>
</protein>
<keyword evidence="1" id="KW-1133">Transmembrane helix</keyword>
<comment type="caution">
    <text evidence="2">The sequence shown here is derived from an EMBL/GenBank/DDBJ whole genome shotgun (WGS) entry which is preliminary data.</text>
</comment>
<keyword evidence="1" id="KW-0812">Transmembrane</keyword>
<reference evidence="2 3" key="1">
    <citation type="submission" date="2018-12" db="EMBL/GenBank/DDBJ databases">
        <title>Genome Sequence of Candidatus Viridilinea halotolerans isolated from saline sulfide-rich spring.</title>
        <authorList>
            <person name="Grouzdev D.S."/>
            <person name="Burganskaya E.I."/>
            <person name="Krutkina M.S."/>
            <person name="Sukhacheva M.V."/>
            <person name="Gorlenko V.M."/>
        </authorList>
    </citation>
    <scope>NUCLEOTIDE SEQUENCE [LARGE SCALE GENOMIC DNA]</scope>
    <source>
        <strain evidence="2">Chok-6</strain>
    </source>
</reference>
<evidence type="ECO:0000313" key="2">
    <source>
        <dbReference type="EMBL" id="RRR75786.1"/>
    </source>
</evidence>
<evidence type="ECO:0000256" key="1">
    <source>
        <dbReference type="SAM" id="Phobius"/>
    </source>
</evidence>
<gene>
    <name evidence="2" type="ORF">EI684_03960</name>
</gene>
<feature type="transmembrane region" description="Helical" evidence="1">
    <location>
        <begin position="80"/>
        <end position="107"/>
    </location>
</feature>
<feature type="transmembrane region" description="Helical" evidence="1">
    <location>
        <begin position="7"/>
        <end position="35"/>
    </location>
</feature>
<accession>A0A426U709</accession>
<dbReference type="EMBL" id="RSAS01000159">
    <property type="protein sequence ID" value="RRR75786.1"/>
    <property type="molecule type" value="Genomic_DNA"/>
</dbReference>
<name>A0A426U709_9CHLR</name>